<dbReference type="RefSeq" id="WP_212774840.1">
    <property type="nucleotide sequence ID" value="NZ_AP024601.1"/>
</dbReference>
<dbReference type="PANTHER" id="PTHR43245">
    <property type="entry name" value="BIFUNCTIONAL POLYMYXIN RESISTANCE PROTEIN ARNA"/>
    <property type="match status" value="1"/>
</dbReference>
<keyword evidence="3" id="KW-1185">Reference proteome</keyword>
<dbReference type="EMBL" id="AP024601">
    <property type="protein sequence ID" value="BCU81643.1"/>
    <property type="molecule type" value="Genomic_DNA"/>
</dbReference>
<organism evidence="2 3">
    <name type="scientific">Polycladomyces abyssicola</name>
    <dbReference type="NCBI Taxonomy" id="1125966"/>
    <lineage>
        <taxon>Bacteria</taxon>
        <taxon>Bacillati</taxon>
        <taxon>Bacillota</taxon>
        <taxon>Bacilli</taxon>
        <taxon>Bacillales</taxon>
        <taxon>Thermoactinomycetaceae</taxon>
        <taxon>Polycladomyces</taxon>
    </lineage>
</organism>
<dbReference type="Gene3D" id="3.40.50.720">
    <property type="entry name" value="NAD(P)-binding Rossmann-like Domain"/>
    <property type="match status" value="1"/>
</dbReference>
<evidence type="ECO:0000313" key="3">
    <source>
        <dbReference type="Proteomes" id="UP000677436"/>
    </source>
</evidence>
<proteinExistence type="predicted"/>
<accession>A0A8D5UF98</accession>
<dbReference type="Pfam" id="PF01370">
    <property type="entry name" value="Epimerase"/>
    <property type="match status" value="1"/>
</dbReference>
<gene>
    <name evidence="2" type="ORF">JIR001_14260</name>
</gene>
<dbReference type="SUPFAM" id="SSF51735">
    <property type="entry name" value="NAD(P)-binding Rossmann-fold domains"/>
    <property type="match status" value="1"/>
</dbReference>
<protein>
    <recommendedName>
        <fullName evidence="1">NAD-dependent epimerase/dehydratase domain-containing protein</fullName>
    </recommendedName>
</protein>
<sequence length="332" mass="38292">MRILILGGTEFLGRHLVEAALAKGHEVTLFNRGKSNPHLFPDVEKLRGDRDGNLDALRGRYWDAVIDPSGYVPRIVRQSVQLLEDAVGHYTFVSSISVYADFTQVGMDENASVGKLDDETNEDVNRFYGPLKALCEREVQSVFGERALVIRPGLIVGPYDPTDRFTYWVRRFSQGVEVLVPGRRDRPIQFIDVRDLAKWMITMVERRSNGIFNATGPKEKFTMEEFVRELENSIPLSGRATWVSEDFLWDKGVKEWTELPLWISDKKNYPGFLTINVNRANAHGLTFRPLLQTIMETLRWDQTRPQETALKAGMSRERESELLREWKEWDAR</sequence>
<reference evidence="2" key="2">
    <citation type="journal article" date="2021" name="Microbiol. Resour. Announc.">
        <title>Complete Genome Sequence of Polycladomyces abyssicola JIR-001T, Isolated from Hemipelagic Sediment in Deep Seawater.</title>
        <authorList>
            <person name="Tsubouchi T."/>
            <person name="Kaneko Y."/>
        </authorList>
    </citation>
    <scope>NUCLEOTIDE SEQUENCE</scope>
    <source>
        <strain evidence="2">JIR-001</strain>
    </source>
</reference>
<feature type="domain" description="NAD-dependent epimerase/dehydratase" evidence="1">
    <location>
        <begin position="3"/>
        <end position="213"/>
    </location>
</feature>
<dbReference type="AlphaFoldDB" id="A0A8D5UF98"/>
<evidence type="ECO:0000313" key="2">
    <source>
        <dbReference type="EMBL" id="BCU81643.1"/>
    </source>
</evidence>
<dbReference type="InterPro" id="IPR036291">
    <property type="entry name" value="NAD(P)-bd_dom_sf"/>
</dbReference>
<dbReference type="PANTHER" id="PTHR43245:SF13">
    <property type="entry name" value="UDP-D-APIOSE_UDP-D-XYLOSE SYNTHASE 2"/>
    <property type="match status" value="1"/>
</dbReference>
<dbReference type="KEGG" id="pabs:JIR001_14260"/>
<dbReference type="InterPro" id="IPR001509">
    <property type="entry name" value="Epimerase_deHydtase"/>
</dbReference>
<evidence type="ECO:0000259" key="1">
    <source>
        <dbReference type="Pfam" id="PF01370"/>
    </source>
</evidence>
<name>A0A8D5UF98_9BACL</name>
<reference evidence="2" key="1">
    <citation type="journal article" date="2013" name="Int. J. Syst. Evol. Microbiol.">
        <title>Polycladomyces abyssicola gen. nov., sp. nov., a thermophilic filamentous bacterium isolated from hemipelagic sediment.</title>
        <authorList>
            <person name="Tsubouchi T."/>
            <person name="Shimane Y."/>
            <person name="Mori K."/>
            <person name="Usui K."/>
            <person name="Hiraki T."/>
            <person name="Tame A."/>
            <person name="Uematsu K."/>
            <person name="Maruyama T."/>
            <person name="Hatada Y."/>
        </authorList>
    </citation>
    <scope>NUCLEOTIDE SEQUENCE</scope>
    <source>
        <strain evidence="2">JIR-001</strain>
    </source>
</reference>
<dbReference type="Proteomes" id="UP000677436">
    <property type="component" value="Chromosome"/>
</dbReference>
<dbReference type="InterPro" id="IPR050177">
    <property type="entry name" value="Lipid_A_modif_metabolic_enz"/>
</dbReference>